<protein>
    <submittedName>
        <fullName evidence="1">Uncharacterized protein</fullName>
    </submittedName>
</protein>
<evidence type="ECO:0000313" key="2">
    <source>
        <dbReference type="Proteomes" id="UP000682615"/>
    </source>
</evidence>
<evidence type="ECO:0000313" key="1">
    <source>
        <dbReference type="EMBL" id="AGW95847.1"/>
    </source>
</evidence>
<sequence length="155" mass="17862">MLWTLLGLTVVFSLIAYLYEGLMEENGGERRRQLGGKCLVKYVIVLILLIEPSRGYIMDPIIRDKEKCIMQWKETLGCAGGNHLEERCDKFAYKTEDYIWPPNSTKYCNHKRDWVVLGEAYCVRSLYGNEIGQCLGEKPRKVDLYLECCPVTGLL</sequence>
<name>U3R5V6_9VIRU</name>
<dbReference type="EMBL" id="KC876004">
    <property type="protein sequence ID" value="AGW95847.1"/>
    <property type="molecule type" value="Genomic_DNA"/>
</dbReference>
<reference evidence="1 2" key="1">
    <citation type="journal article" date="2013" name="PLoS ONE">
        <title>The viruses of wild pigeon droppings.</title>
        <authorList>
            <person name="Phan T.G."/>
            <person name="Vo N.P."/>
            <person name="Boros A."/>
            <person name="Pankovics P."/>
            <person name="Reuter G."/>
            <person name="Li O.T."/>
            <person name="Wang C."/>
            <person name="Deng X."/>
            <person name="Poon L.L."/>
            <person name="Delwart E."/>
        </authorList>
    </citation>
    <scope>NUCLEOTIDE SEQUENCE [LARGE SCALE GENOMIC DNA]</scope>
    <source>
        <strain evidence="1 2">HK8</strain>
    </source>
</reference>
<proteinExistence type="predicted"/>
<dbReference type="KEGG" id="vg:80534921"/>
<accession>U3R5V6</accession>
<keyword evidence="2" id="KW-1185">Reference proteome</keyword>
<dbReference type="Proteomes" id="UP000682615">
    <property type="component" value="Segment"/>
</dbReference>
<organism evidence="1 2">
    <name type="scientific">pigeon parvovirus 1</name>
    <dbReference type="NCBI Taxonomy" id="2848031"/>
    <lineage>
        <taxon>Viruses</taxon>
        <taxon>Monodnaviria</taxon>
        <taxon>Shotokuvirae</taxon>
        <taxon>Cossaviricota</taxon>
        <taxon>Quintoviricetes</taxon>
        <taxon>Piccovirales</taxon>
        <taxon>Parvoviridae</taxon>
        <taxon>Parvovirinae</taxon>
        <taxon>Aveparvovirus</taxon>
        <taxon>Aveparvovirus columbid1</taxon>
    </lineage>
</organism>